<feature type="domain" description="Four-carbon acid sugar kinase N-terminal" evidence="7">
    <location>
        <begin position="3"/>
        <end position="218"/>
    </location>
</feature>
<evidence type="ECO:0000313" key="9">
    <source>
        <dbReference type="EMBL" id="NNU45418.1"/>
    </source>
</evidence>
<dbReference type="AlphaFoldDB" id="A0A849KAT4"/>
<comment type="similarity">
    <text evidence="1">Belongs to the four-carbon acid sugar kinase family.</text>
</comment>
<keyword evidence="2" id="KW-0808">Transferase</keyword>
<dbReference type="Pfam" id="PF07005">
    <property type="entry name" value="SBD_N"/>
    <property type="match status" value="1"/>
</dbReference>
<dbReference type="SUPFAM" id="SSF142764">
    <property type="entry name" value="YgbK-like"/>
    <property type="match status" value="1"/>
</dbReference>
<evidence type="ECO:0000256" key="3">
    <source>
        <dbReference type="ARBA" id="ARBA00022741"/>
    </source>
</evidence>
<dbReference type="Proteomes" id="UP000552954">
    <property type="component" value="Unassembled WGS sequence"/>
</dbReference>
<dbReference type="InterPro" id="IPR037051">
    <property type="entry name" value="4-carb_acid_sugar_kinase_N_sf"/>
</dbReference>
<dbReference type="GO" id="GO:0005524">
    <property type="term" value="F:ATP binding"/>
    <property type="evidence" value="ECO:0007669"/>
    <property type="project" value="UniProtKB-KW"/>
</dbReference>
<gene>
    <name evidence="9" type="ORF">HK415_23055</name>
</gene>
<evidence type="ECO:0000313" key="10">
    <source>
        <dbReference type="Proteomes" id="UP000552954"/>
    </source>
</evidence>
<dbReference type="InterPro" id="IPR042213">
    <property type="entry name" value="NBD_C_sf"/>
</dbReference>
<evidence type="ECO:0000259" key="8">
    <source>
        <dbReference type="Pfam" id="PF17042"/>
    </source>
</evidence>
<evidence type="ECO:0000259" key="7">
    <source>
        <dbReference type="Pfam" id="PF07005"/>
    </source>
</evidence>
<dbReference type="Gene3D" id="3.40.980.20">
    <property type="entry name" value="Four-carbon acid sugar kinase, nucleotide binding domain"/>
    <property type="match status" value="1"/>
</dbReference>
<keyword evidence="4 9" id="KW-0418">Kinase</keyword>
<dbReference type="GO" id="GO:0016301">
    <property type="term" value="F:kinase activity"/>
    <property type="evidence" value="ECO:0007669"/>
    <property type="project" value="UniProtKB-KW"/>
</dbReference>
<keyword evidence="3" id="KW-0547">Nucleotide-binding</keyword>
<comment type="caution">
    <text evidence="9">The sequence shown here is derived from an EMBL/GenBank/DDBJ whole genome shotgun (WGS) entry which is preliminary data.</text>
</comment>
<name>A0A849KAT4_9BURK</name>
<evidence type="ECO:0000256" key="5">
    <source>
        <dbReference type="ARBA" id="ARBA00022840"/>
    </source>
</evidence>
<dbReference type="InterPro" id="IPR031475">
    <property type="entry name" value="NBD_C"/>
</dbReference>
<evidence type="ECO:0000256" key="4">
    <source>
        <dbReference type="ARBA" id="ARBA00022777"/>
    </source>
</evidence>
<dbReference type="Pfam" id="PF17042">
    <property type="entry name" value="NBD_C"/>
    <property type="match status" value="1"/>
</dbReference>
<sequence>MDILIIADDLSGAADCAVAFARTGQRTVVALQPSTPEADVILAFDTDTRRLPAAEAARRTREVYEAARRRGQRLYKKIDSTLRGNWAAEVAALRQPAGLAIVAPAYPAMGRTVRDAQVHVDGRALADTELWKLEHAHRPAAIDAQLQEAGLQTARLEADALRDRPEEMSARITAAASDEIGALIVDAQFEQTLRTLAQVTADSKAPFFWVGSAGLAREIAGLRPARAAPELAPASGPTLVLVGSLSAVTDRQCRVLRASGAFQELVVPPSLLRQGRSHPDWPSLHARIGEVLVAGADLLLRIGREQALDPSEGALFATALARLVGPHFARVGALIATGGETARAMLVEAGIASVELLAELQTGVAAGMPSRGHAHRPYIVTKAGGFGSDETLYDAWTRLRSPRSRTPQ</sequence>
<feature type="domain" description="Four-carbon acid sugar kinase nucleotide binding" evidence="8">
    <location>
        <begin position="239"/>
        <end position="392"/>
    </location>
</feature>
<accession>A0A849KAT4</accession>
<protein>
    <submittedName>
        <fullName evidence="9">Four-carbon acid sugar kinase family protein</fullName>
    </submittedName>
</protein>
<dbReference type="Gene3D" id="3.40.50.10840">
    <property type="entry name" value="Putative sugar-binding, N-terminal domain"/>
    <property type="match status" value="1"/>
</dbReference>
<keyword evidence="6" id="KW-0119">Carbohydrate metabolism</keyword>
<keyword evidence="5" id="KW-0067">ATP-binding</keyword>
<organism evidence="9 10">
    <name type="scientific">Ramlibacter montanisoli</name>
    <dbReference type="NCBI Taxonomy" id="2732512"/>
    <lineage>
        <taxon>Bacteria</taxon>
        <taxon>Pseudomonadati</taxon>
        <taxon>Pseudomonadota</taxon>
        <taxon>Betaproteobacteria</taxon>
        <taxon>Burkholderiales</taxon>
        <taxon>Comamonadaceae</taxon>
        <taxon>Ramlibacter</taxon>
    </lineage>
</organism>
<dbReference type="RefSeq" id="WP_171563724.1">
    <property type="nucleotide sequence ID" value="NZ_JABFCS010000002.1"/>
</dbReference>
<reference evidence="9 10" key="2">
    <citation type="submission" date="2020-06" db="EMBL/GenBank/DDBJ databases">
        <title>Ramlibacter rhizophilus sp. nov., isolated from rhizosphere soil of national flower Mugunghwa from South Korea.</title>
        <authorList>
            <person name="Zheng-Fei Y."/>
            <person name="Huan T."/>
        </authorList>
    </citation>
    <scope>NUCLEOTIDE SEQUENCE [LARGE SCALE GENOMIC DNA]</scope>
    <source>
        <strain evidence="9 10">B156</strain>
    </source>
</reference>
<evidence type="ECO:0000256" key="2">
    <source>
        <dbReference type="ARBA" id="ARBA00022679"/>
    </source>
</evidence>
<evidence type="ECO:0000256" key="1">
    <source>
        <dbReference type="ARBA" id="ARBA00005715"/>
    </source>
</evidence>
<reference evidence="9 10" key="1">
    <citation type="submission" date="2020-05" db="EMBL/GenBank/DDBJ databases">
        <authorList>
            <person name="Khan S.A."/>
            <person name="Jeon C.O."/>
            <person name="Chun B.H."/>
        </authorList>
    </citation>
    <scope>NUCLEOTIDE SEQUENCE [LARGE SCALE GENOMIC DNA]</scope>
    <source>
        <strain evidence="9 10">B156</strain>
    </source>
</reference>
<keyword evidence="10" id="KW-1185">Reference proteome</keyword>
<proteinExistence type="inferred from homology"/>
<dbReference type="EMBL" id="JABFCS010000002">
    <property type="protein sequence ID" value="NNU45418.1"/>
    <property type="molecule type" value="Genomic_DNA"/>
</dbReference>
<dbReference type="InterPro" id="IPR010737">
    <property type="entry name" value="4-carb_acid_sugar_kinase_N"/>
</dbReference>
<evidence type="ECO:0000256" key="6">
    <source>
        <dbReference type="ARBA" id="ARBA00023277"/>
    </source>
</evidence>